<reference evidence="1" key="1">
    <citation type="journal article" date="2012" name="PLoS ONE">
        <title>Gene sets for utilization of primary and secondary nutrition supplies in the distal gut of endangered iberian lynx.</title>
        <authorList>
            <person name="Alcaide M."/>
            <person name="Messina E."/>
            <person name="Richter M."/>
            <person name="Bargiela R."/>
            <person name="Peplies J."/>
            <person name="Huws S.A."/>
            <person name="Newbold C.J."/>
            <person name="Golyshin P.N."/>
            <person name="Simon M.A."/>
            <person name="Lopez G."/>
            <person name="Yakimov M.M."/>
            <person name="Ferrer M."/>
        </authorList>
    </citation>
    <scope>NUCLEOTIDE SEQUENCE</scope>
</reference>
<comment type="caution">
    <text evidence="1">The sequence shown here is derived from an EMBL/GenBank/DDBJ whole genome shotgun (WGS) entry which is preliminary data.</text>
</comment>
<accession>J9FQT4</accession>
<sequence length="39" mass="4019">MTCSSCPRLVYAYCAACQASLCVLGSRLPVGLQPSVAQA</sequence>
<gene>
    <name evidence="1" type="ORF">EVA_19956</name>
</gene>
<evidence type="ECO:0000313" key="1">
    <source>
        <dbReference type="EMBL" id="EJW91937.1"/>
    </source>
</evidence>
<dbReference type="AlphaFoldDB" id="J9FQT4"/>
<organism evidence="1">
    <name type="scientific">gut metagenome</name>
    <dbReference type="NCBI Taxonomy" id="749906"/>
    <lineage>
        <taxon>unclassified sequences</taxon>
        <taxon>metagenomes</taxon>
        <taxon>organismal metagenomes</taxon>
    </lineage>
</organism>
<proteinExistence type="predicted"/>
<name>J9FQT4_9ZZZZ</name>
<dbReference type="EMBL" id="AMCI01007850">
    <property type="protein sequence ID" value="EJW91937.1"/>
    <property type="molecule type" value="Genomic_DNA"/>
</dbReference>
<protein>
    <submittedName>
        <fullName evidence="1">Uncharacterized protein</fullName>
    </submittedName>
</protein>